<keyword evidence="3" id="KW-1185">Reference proteome</keyword>
<dbReference type="EMBL" id="JADKYB010000014">
    <property type="protein sequence ID" value="MBM9507846.1"/>
    <property type="molecule type" value="Genomic_DNA"/>
</dbReference>
<name>A0ABS2TWX8_9ACTN</name>
<feature type="region of interest" description="Disordered" evidence="1">
    <location>
        <begin position="1"/>
        <end position="58"/>
    </location>
</feature>
<evidence type="ECO:0000256" key="1">
    <source>
        <dbReference type="SAM" id="MobiDB-lite"/>
    </source>
</evidence>
<sequence>MGAAPETVQKAELTPEEARESERQWFLDARTGELKPDGGHSGQGPGSQGPESGSKAVRVARWLLD</sequence>
<organism evidence="2 3">
    <name type="scientific">Actinacidiphila acididurans</name>
    <dbReference type="NCBI Taxonomy" id="2784346"/>
    <lineage>
        <taxon>Bacteria</taxon>
        <taxon>Bacillati</taxon>
        <taxon>Actinomycetota</taxon>
        <taxon>Actinomycetes</taxon>
        <taxon>Kitasatosporales</taxon>
        <taxon>Streptomycetaceae</taxon>
        <taxon>Actinacidiphila</taxon>
    </lineage>
</organism>
<comment type="caution">
    <text evidence="2">The sequence shown here is derived from an EMBL/GenBank/DDBJ whole genome shotgun (WGS) entry which is preliminary data.</text>
</comment>
<feature type="compositionally biased region" description="Basic and acidic residues" evidence="1">
    <location>
        <begin position="16"/>
        <end position="38"/>
    </location>
</feature>
<dbReference type="Proteomes" id="UP000749040">
    <property type="component" value="Unassembled WGS sequence"/>
</dbReference>
<evidence type="ECO:0000313" key="3">
    <source>
        <dbReference type="Proteomes" id="UP000749040"/>
    </source>
</evidence>
<protein>
    <submittedName>
        <fullName evidence="2">Uncharacterized protein</fullName>
    </submittedName>
</protein>
<gene>
    <name evidence="2" type="ORF">ITX44_25505</name>
</gene>
<accession>A0ABS2TWX8</accession>
<evidence type="ECO:0000313" key="2">
    <source>
        <dbReference type="EMBL" id="MBM9507846.1"/>
    </source>
</evidence>
<proteinExistence type="predicted"/>
<dbReference type="RefSeq" id="WP_205359702.1">
    <property type="nucleotide sequence ID" value="NZ_JADKYB010000014.1"/>
</dbReference>
<reference evidence="2 3" key="1">
    <citation type="submission" date="2021-01" db="EMBL/GenBank/DDBJ databases">
        <title>Streptomyces acididurans sp. nov., isolated from a peat swamp forest soil.</title>
        <authorList>
            <person name="Chantavorakit T."/>
            <person name="Duangmal K."/>
        </authorList>
    </citation>
    <scope>NUCLEOTIDE SEQUENCE [LARGE SCALE GENOMIC DNA]</scope>
    <source>
        <strain evidence="2 3">KK5PA1</strain>
    </source>
</reference>